<dbReference type="CDD" id="cd03801">
    <property type="entry name" value="GT4_PimA-like"/>
    <property type="match status" value="1"/>
</dbReference>
<dbReference type="GO" id="GO:0016757">
    <property type="term" value="F:glycosyltransferase activity"/>
    <property type="evidence" value="ECO:0007669"/>
    <property type="project" value="InterPro"/>
</dbReference>
<evidence type="ECO:0000313" key="3">
    <source>
        <dbReference type="EMBL" id="PIU36751.1"/>
    </source>
</evidence>
<dbReference type="Pfam" id="PF13439">
    <property type="entry name" value="Glyco_transf_4"/>
    <property type="match status" value="1"/>
</dbReference>
<comment type="caution">
    <text evidence="3">The sequence shown here is derived from an EMBL/GenBank/DDBJ whole genome shotgun (WGS) entry which is preliminary data.</text>
</comment>
<evidence type="ECO:0000313" key="4">
    <source>
        <dbReference type="Proteomes" id="UP000230184"/>
    </source>
</evidence>
<dbReference type="EMBL" id="PEWY01000127">
    <property type="protein sequence ID" value="PIU36751.1"/>
    <property type="molecule type" value="Genomic_DNA"/>
</dbReference>
<dbReference type="Gene3D" id="3.40.50.2000">
    <property type="entry name" value="Glycogen Phosphorylase B"/>
    <property type="match status" value="2"/>
</dbReference>
<feature type="domain" description="Glycosyl transferase family 1" evidence="1">
    <location>
        <begin position="181"/>
        <end position="339"/>
    </location>
</feature>
<gene>
    <name evidence="3" type="ORF">COT02_04420</name>
</gene>
<dbReference type="PANTHER" id="PTHR12526">
    <property type="entry name" value="GLYCOSYLTRANSFERASE"/>
    <property type="match status" value="1"/>
</dbReference>
<evidence type="ECO:0000259" key="2">
    <source>
        <dbReference type="Pfam" id="PF13439"/>
    </source>
</evidence>
<evidence type="ECO:0000259" key="1">
    <source>
        <dbReference type="Pfam" id="PF00534"/>
    </source>
</evidence>
<dbReference type="AlphaFoldDB" id="A0A2M6YTC6"/>
<organism evidence="3 4">
    <name type="scientific">Candidatus Roizmanbacteria bacterium CG07_land_8_20_14_0_80_34_15</name>
    <dbReference type="NCBI Taxonomy" id="1974849"/>
    <lineage>
        <taxon>Bacteria</taxon>
        <taxon>Candidatus Roizmaniibacteriota</taxon>
    </lineage>
</organism>
<evidence type="ECO:0008006" key="5">
    <source>
        <dbReference type="Google" id="ProtNLM"/>
    </source>
</evidence>
<sequence length="366" mass="42162">MRILILNWRCPSNPLSGGAEKVTLEHAKAWVKKGLEVTWFAGGYKGSKKVETFEGVKVVRFGSPISIYFLAPFIYWLKFKGNFDLVIDEIHGIPFLSPLWAWKSKKLAYIHEIAQEIWDEMLPFPINIFGKLYEKIYFIFYKNIPFLTGSNSTKEDLVHYGISDKNITVIPHGLFLKPIDKPVKKEKNLTLLFVGRIVKMKGIEDALKIFAEINKKIPQSKFWIVGGGEKRYVDQIKRLTTDLNIAKSCIFYGFIDEDKKIEFYQKSHFLLHTSVREGFGLTVIEANSQGTPVLAYNSPGLKDIVRNGVNGFLFRPEKQNLYIEKIISLVRNSNQYKELQTLSIKFSKQFNWKNITSISYNLVKGL</sequence>
<dbReference type="Proteomes" id="UP000230184">
    <property type="component" value="Unassembled WGS sequence"/>
</dbReference>
<name>A0A2M6YTC6_9BACT</name>
<proteinExistence type="predicted"/>
<dbReference type="SUPFAM" id="SSF53756">
    <property type="entry name" value="UDP-Glycosyltransferase/glycogen phosphorylase"/>
    <property type="match status" value="1"/>
</dbReference>
<protein>
    <recommendedName>
        <fullName evidence="5">Glycosyltransferase family 1 protein</fullName>
    </recommendedName>
</protein>
<reference evidence="4" key="1">
    <citation type="submission" date="2017-09" db="EMBL/GenBank/DDBJ databases">
        <title>Depth-based differentiation of microbial function through sediment-hosted aquifers and enrichment of novel symbionts in the deep terrestrial subsurface.</title>
        <authorList>
            <person name="Probst A.J."/>
            <person name="Ladd B."/>
            <person name="Jarett J.K."/>
            <person name="Geller-Mcgrath D.E."/>
            <person name="Sieber C.M.K."/>
            <person name="Emerson J.B."/>
            <person name="Anantharaman K."/>
            <person name="Thomas B.C."/>
            <person name="Malmstrom R."/>
            <person name="Stieglmeier M."/>
            <person name="Klingl A."/>
            <person name="Woyke T."/>
            <person name="Ryan C.M."/>
            <person name="Banfield J.F."/>
        </authorList>
    </citation>
    <scope>NUCLEOTIDE SEQUENCE [LARGE SCALE GENOMIC DNA]</scope>
</reference>
<dbReference type="PANTHER" id="PTHR12526:SF618">
    <property type="entry name" value="GLYCOSYLTRANSFERASE, FAMILY 4"/>
    <property type="match status" value="1"/>
</dbReference>
<accession>A0A2M6YTC6</accession>
<dbReference type="InterPro" id="IPR028098">
    <property type="entry name" value="Glyco_trans_4-like_N"/>
</dbReference>
<dbReference type="Pfam" id="PF00534">
    <property type="entry name" value="Glycos_transf_1"/>
    <property type="match status" value="1"/>
</dbReference>
<feature type="domain" description="Glycosyltransferase subfamily 4-like N-terminal" evidence="2">
    <location>
        <begin position="17"/>
        <end position="173"/>
    </location>
</feature>
<dbReference type="InterPro" id="IPR001296">
    <property type="entry name" value="Glyco_trans_1"/>
</dbReference>